<dbReference type="InterPro" id="IPR004559">
    <property type="entry name" value="HemW-like"/>
</dbReference>
<name>A0A6G1VNC7_9BACT</name>
<evidence type="ECO:0000259" key="3">
    <source>
        <dbReference type="PROSITE" id="PS51918"/>
    </source>
</evidence>
<dbReference type="AlphaFoldDB" id="A0A6G1VNC7"/>
<keyword evidence="2" id="KW-0408">Iron</keyword>
<dbReference type="InterPro" id="IPR007197">
    <property type="entry name" value="rSAM"/>
</dbReference>
<keyword evidence="2" id="KW-0949">S-adenosyl-L-methionine</keyword>
<protein>
    <recommendedName>
        <fullName evidence="2">Heme chaperone HemW</fullName>
    </recommendedName>
</protein>
<dbReference type="GO" id="GO:0005737">
    <property type="term" value="C:cytoplasm"/>
    <property type="evidence" value="ECO:0007669"/>
    <property type="project" value="UniProtKB-SubCell"/>
</dbReference>
<comment type="caution">
    <text evidence="4">The sequence shown here is derived from an EMBL/GenBank/DDBJ whole genome shotgun (WGS) entry which is preliminary data.</text>
</comment>
<comment type="similarity">
    <text evidence="1">Belongs to the anaerobic coproporphyrinogen-III oxidase family. HemW subfamily.</text>
</comment>
<dbReference type="GO" id="GO:0006779">
    <property type="term" value="P:porphyrin-containing compound biosynthetic process"/>
    <property type="evidence" value="ECO:0007669"/>
    <property type="project" value="InterPro"/>
</dbReference>
<keyword evidence="2" id="KW-0004">4Fe-4S</keyword>
<dbReference type="RefSeq" id="WP_153091932.1">
    <property type="nucleotide sequence ID" value="NZ_VZAH01000086.1"/>
</dbReference>
<dbReference type="SMART" id="SM00729">
    <property type="entry name" value="Elp3"/>
    <property type="match status" value="1"/>
</dbReference>
<evidence type="ECO:0000256" key="1">
    <source>
        <dbReference type="ARBA" id="ARBA00006100"/>
    </source>
</evidence>
<keyword evidence="2" id="KW-0963">Cytoplasm</keyword>
<reference evidence="4 5" key="1">
    <citation type="submission" date="2019-09" db="EMBL/GenBank/DDBJ databases">
        <title>Distinct polysaccharide growth profiles of human intestinal Prevotella copri isolates.</title>
        <authorList>
            <person name="Fehlner-Peach H."/>
            <person name="Magnabosco C."/>
            <person name="Raghavan V."/>
            <person name="Scher J.U."/>
            <person name="Tett A."/>
            <person name="Cox L.M."/>
            <person name="Gottsegen C."/>
            <person name="Watters A."/>
            <person name="Wiltshire- Gordon J.D."/>
            <person name="Segata N."/>
            <person name="Bonneau R."/>
            <person name="Littman D.R."/>
        </authorList>
    </citation>
    <scope>NUCLEOTIDE SEQUENCE [LARGE SCALE GENOMIC DNA]</scope>
    <source>
        <strain evidence="5">iAA917</strain>
    </source>
</reference>
<dbReference type="OrthoDB" id="9808022at2"/>
<dbReference type="InterPro" id="IPR006638">
    <property type="entry name" value="Elp3/MiaA/NifB-like_rSAM"/>
</dbReference>
<keyword evidence="2" id="KW-0143">Chaperone</keyword>
<dbReference type="Proteomes" id="UP000477980">
    <property type="component" value="Unassembled WGS sequence"/>
</dbReference>
<dbReference type="InterPro" id="IPR034505">
    <property type="entry name" value="Coproporphyrinogen-III_oxidase"/>
</dbReference>
<dbReference type="Pfam" id="PF04055">
    <property type="entry name" value="Radical_SAM"/>
    <property type="match status" value="1"/>
</dbReference>
<dbReference type="SFLD" id="SFLDF00288">
    <property type="entry name" value="HemN-like__clustered_with_nucl"/>
    <property type="match status" value="1"/>
</dbReference>
<keyword evidence="2" id="KW-0479">Metal-binding</keyword>
<comment type="subcellular location">
    <subcellularLocation>
        <location evidence="2">Cytoplasm</location>
    </subcellularLocation>
</comment>
<keyword evidence="2" id="KW-0411">Iron-sulfur</keyword>
<dbReference type="SFLD" id="SFLDG01082">
    <property type="entry name" value="B12-binding_domain_containing"/>
    <property type="match status" value="1"/>
</dbReference>
<comment type="function">
    <text evidence="2">Probably acts as a heme chaperone, transferring heme to an unknown acceptor. Binds one molecule of heme per monomer, possibly covalently. Binds 1 [4Fe-4S] cluster. The cluster is coordinated with 3 cysteines and an exchangeable S-adenosyl-L-methionine.</text>
</comment>
<gene>
    <name evidence="4" type="primary">hemW</name>
    <name evidence="4" type="ORF">F7D25_08895</name>
</gene>
<dbReference type="SFLD" id="SFLDS00029">
    <property type="entry name" value="Radical_SAM"/>
    <property type="match status" value="1"/>
</dbReference>
<dbReference type="PROSITE" id="PS51918">
    <property type="entry name" value="RADICAL_SAM"/>
    <property type="match status" value="1"/>
</dbReference>
<accession>A0A6G1VNC7</accession>
<dbReference type="SFLD" id="SFLDG01065">
    <property type="entry name" value="anaerobic_coproporphyrinogen-I"/>
    <property type="match status" value="1"/>
</dbReference>
<dbReference type="SUPFAM" id="SSF102114">
    <property type="entry name" value="Radical SAM enzymes"/>
    <property type="match status" value="1"/>
</dbReference>
<dbReference type="PANTHER" id="PTHR13932">
    <property type="entry name" value="COPROPORPHYRINIGEN III OXIDASE"/>
    <property type="match status" value="1"/>
</dbReference>
<dbReference type="Gene3D" id="3.80.30.20">
    <property type="entry name" value="tm_1862 like domain"/>
    <property type="match status" value="1"/>
</dbReference>
<dbReference type="InterPro" id="IPR010723">
    <property type="entry name" value="HemN_C"/>
</dbReference>
<organism evidence="4 5">
    <name type="scientific">Segatella copri</name>
    <dbReference type="NCBI Taxonomy" id="165179"/>
    <lineage>
        <taxon>Bacteria</taxon>
        <taxon>Pseudomonadati</taxon>
        <taxon>Bacteroidota</taxon>
        <taxon>Bacteroidia</taxon>
        <taxon>Bacteroidales</taxon>
        <taxon>Prevotellaceae</taxon>
        <taxon>Segatella</taxon>
    </lineage>
</organism>
<dbReference type="EMBL" id="VZAH01000086">
    <property type="protein sequence ID" value="MQP14522.1"/>
    <property type="molecule type" value="Genomic_DNA"/>
</dbReference>
<evidence type="ECO:0000256" key="2">
    <source>
        <dbReference type="RuleBase" id="RU364116"/>
    </source>
</evidence>
<proteinExistence type="inferred from homology"/>
<dbReference type="Pfam" id="PF06969">
    <property type="entry name" value="HemN_C"/>
    <property type="match status" value="1"/>
</dbReference>
<evidence type="ECO:0000313" key="4">
    <source>
        <dbReference type="EMBL" id="MQP14522.1"/>
    </source>
</evidence>
<keyword evidence="2" id="KW-0349">Heme</keyword>
<dbReference type="InterPro" id="IPR058240">
    <property type="entry name" value="rSAM_sf"/>
</dbReference>
<dbReference type="CDD" id="cd01335">
    <property type="entry name" value="Radical_SAM"/>
    <property type="match status" value="1"/>
</dbReference>
<feature type="domain" description="Radical SAM core" evidence="3">
    <location>
        <begin position="1"/>
        <end position="241"/>
    </location>
</feature>
<dbReference type="SFLD" id="SFLDF00562">
    <property type="entry name" value="HemN-like__clustered_with_heat"/>
    <property type="match status" value="1"/>
</dbReference>
<dbReference type="GO" id="GO:0051539">
    <property type="term" value="F:4 iron, 4 sulfur cluster binding"/>
    <property type="evidence" value="ECO:0007669"/>
    <property type="project" value="UniProtKB-UniRule"/>
</dbReference>
<dbReference type="GO" id="GO:0046872">
    <property type="term" value="F:metal ion binding"/>
    <property type="evidence" value="ECO:0007669"/>
    <property type="project" value="UniProtKB-UniRule"/>
</dbReference>
<dbReference type="NCBIfam" id="TIGR00539">
    <property type="entry name" value="hemN_rel"/>
    <property type="match status" value="1"/>
</dbReference>
<dbReference type="GO" id="GO:0004109">
    <property type="term" value="F:coproporphyrinogen oxidase activity"/>
    <property type="evidence" value="ECO:0007669"/>
    <property type="project" value="InterPro"/>
</dbReference>
<sequence>MAGLYIHIPFCESRCIYCGFYSTTSLSMRDDYVDALCKEMKMRPFKTATDYDYSLRTIYLGGGTPSQLTHDQLIRLFEGIKEAYFPPDHPEEEFSKMEITMECNPDDVSEEFCKTLLQLPVNRVSMGAQTFSDHRLGFLHRRHKAADVKAAIKRLRGIDIHNISIDLMFGFPGETLEDWKKDIDEAIKLGVEHISAYSLMYEEGTTLYRMLERGKIEEIDEETSRQMYELLITQFTSAGYEHYEISNFAKPGYRSRHNSSYWHEVPYIGIGAAAHSYRRETKRGEENKIEATRSWNVDNIREYIASIQKGELPSETESLDLSTRYNDLITTALRTSDGIDLEKMGKEFGDQLASQMMQEAEKHIHRGLMKISNGKLSLTHQGLYISDDIMSDFMIV</sequence>
<evidence type="ECO:0000313" key="5">
    <source>
        <dbReference type="Proteomes" id="UP000477980"/>
    </source>
</evidence>
<dbReference type="PANTHER" id="PTHR13932:SF5">
    <property type="entry name" value="RADICAL S-ADENOSYL METHIONINE DOMAIN-CONTAINING PROTEIN 1, MITOCHONDRIAL"/>
    <property type="match status" value="1"/>
</dbReference>
<dbReference type="InterPro" id="IPR023404">
    <property type="entry name" value="rSAM_horseshoe"/>
</dbReference>